<evidence type="ECO:0000259" key="1">
    <source>
        <dbReference type="Pfam" id="PF14534"/>
    </source>
</evidence>
<protein>
    <submittedName>
        <fullName evidence="2">Uncharacterized protein DUF4440</fullName>
    </submittedName>
</protein>
<evidence type="ECO:0000313" key="3">
    <source>
        <dbReference type="Proteomes" id="UP000295444"/>
    </source>
</evidence>
<proteinExistence type="predicted"/>
<dbReference type="RefSeq" id="WP_133848043.1">
    <property type="nucleotide sequence ID" value="NZ_SNXZ01000001.1"/>
</dbReference>
<sequence>MTDDVAQLTELNTRFIDACRRGSWADLKPILSPNFSYLDGRTGQVDDIEKYAKDLDGEPDPGLEIDQVVVHVDGNTAIVSARAFADTRPGRFNRYLDTYERRDDQWVCIHASVWRIVE</sequence>
<dbReference type="Gene3D" id="3.10.450.50">
    <property type="match status" value="1"/>
</dbReference>
<comment type="caution">
    <text evidence="2">The sequence shown here is derived from an EMBL/GenBank/DDBJ whole genome shotgun (WGS) entry which is preliminary data.</text>
</comment>
<dbReference type="AlphaFoldDB" id="A0A4R6SPT6"/>
<dbReference type="OrthoDB" id="5382786at2"/>
<dbReference type="InterPro" id="IPR027843">
    <property type="entry name" value="DUF4440"/>
</dbReference>
<reference evidence="2 3" key="1">
    <citation type="submission" date="2019-03" db="EMBL/GenBank/DDBJ databases">
        <title>Genomic Encyclopedia of Type Strains, Phase IV (KMG-IV): sequencing the most valuable type-strain genomes for metagenomic binning, comparative biology and taxonomic classification.</title>
        <authorList>
            <person name="Goeker M."/>
        </authorList>
    </citation>
    <scope>NUCLEOTIDE SEQUENCE [LARGE SCALE GENOMIC DNA]</scope>
    <source>
        <strain evidence="2 3">DSM 45361</strain>
    </source>
</reference>
<keyword evidence="3" id="KW-1185">Reference proteome</keyword>
<dbReference type="Pfam" id="PF14534">
    <property type="entry name" value="DUF4440"/>
    <property type="match status" value="1"/>
</dbReference>
<feature type="domain" description="DUF4440" evidence="1">
    <location>
        <begin position="9"/>
        <end position="107"/>
    </location>
</feature>
<evidence type="ECO:0000313" key="2">
    <source>
        <dbReference type="EMBL" id="TDQ05263.1"/>
    </source>
</evidence>
<gene>
    <name evidence="2" type="ORF">EV186_1011232</name>
</gene>
<dbReference type="SUPFAM" id="SSF54427">
    <property type="entry name" value="NTF2-like"/>
    <property type="match status" value="1"/>
</dbReference>
<organism evidence="2 3">
    <name type="scientific">Labedaea rhizosphaerae</name>
    <dbReference type="NCBI Taxonomy" id="598644"/>
    <lineage>
        <taxon>Bacteria</taxon>
        <taxon>Bacillati</taxon>
        <taxon>Actinomycetota</taxon>
        <taxon>Actinomycetes</taxon>
        <taxon>Pseudonocardiales</taxon>
        <taxon>Pseudonocardiaceae</taxon>
        <taxon>Labedaea</taxon>
    </lineage>
</organism>
<accession>A0A4R6SPT6</accession>
<name>A0A4R6SPT6_LABRH</name>
<dbReference type="Proteomes" id="UP000295444">
    <property type="component" value="Unassembled WGS sequence"/>
</dbReference>
<dbReference type="EMBL" id="SNXZ01000001">
    <property type="protein sequence ID" value="TDQ05263.1"/>
    <property type="molecule type" value="Genomic_DNA"/>
</dbReference>
<dbReference type="InterPro" id="IPR032710">
    <property type="entry name" value="NTF2-like_dom_sf"/>
</dbReference>